<dbReference type="InterPro" id="IPR030225">
    <property type="entry name" value="SCAP"/>
</dbReference>
<dbReference type="Gene3D" id="2.130.10.10">
    <property type="entry name" value="YVTN repeat-like/Quinoprotein amine dehydrogenase"/>
    <property type="match status" value="1"/>
</dbReference>
<dbReference type="InterPro" id="IPR031968">
    <property type="entry name" value="VASt"/>
</dbReference>
<comment type="caution">
    <text evidence="20">The sequence shown here is derived from an EMBL/GenBank/DDBJ whole genome shotgun (WGS) entry which is preliminary data.</text>
</comment>
<keyword evidence="6 17" id="KW-0812">Transmembrane</keyword>
<dbReference type="Pfam" id="PF12349">
    <property type="entry name" value="Sterol-sensing"/>
    <property type="match status" value="1"/>
</dbReference>
<evidence type="ECO:0000256" key="7">
    <source>
        <dbReference type="ARBA" id="ARBA00022737"/>
    </source>
</evidence>
<name>A0A9P6AI78_9AGAM</name>
<evidence type="ECO:0000256" key="9">
    <source>
        <dbReference type="ARBA" id="ARBA00022989"/>
    </source>
</evidence>
<dbReference type="InterPro" id="IPR015943">
    <property type="entry name" value="WD40/YVTN_repeat-like_dom_sf"/>
</dbReference>
<dbReference type="PANTHER" id="PTHR46378">
    <property type="entry name" value="STEROL REGULATORY ELEMENT-BINDING PROTEIN CLEAVAGE-ACTIVATING PROTEIN"/>
    <property type="match status" value="1"/>
</dbReference>
<dbReference type="GO" id="GO:0032933">
    <property type="term" value="P:SREBP signaling pathway"/>
    <property type="evidence" value="ECO:0007669"/>
    <property type="project" value="InterPro"/>
</dbReference>
<feature type="region of interest" description="Disordered" evidence="16">
    <location>
        <begin position="1502"/>
        <end position="1528"/>
    </location>
</feature>
<evidence type="ECO:0000313" key="21">
    <source>
        <dbReference type="Proteomes" id="UP000886523"/>
    </source>
</evidence>
<dbReference type="EMBL" id="MU129135">
    <property type="protein sequence ID" value="KAF9505799.1"/>
    <property type="molecule type" value="Genomic_DNA"/>
</dbReference>
<feature type="transmembrane region" description="Helical" evidence="17">
    <location>
        <begin position="303"/>
        <end position="328"/>
    </location>
</feature>
<evidence type="ECO:0000256" key="2">
    <source>
        <dbReference type="ARBA" id="ARBA00004653"/>
    </source>
</evidence>
<feature type="transmembrane region" description="Helical" evidence="17">
    <location>
        <begin position="555"/>
        <end position="575"/>
    </location>
</feature>
<dbReference type="SUPFAM" id="SSF50978">
    <property type="entry name" value="WD40 repeat-like"/>
    <property type="match status" value="1"/>
</dbReference>
<accession>A0A9P6AI78</accession>
<keyword evidence="5" id="KW-0853">WD repeat</keyword>
<dbReference type="PANTHER" id="PTHR46378:SF1">
    <property type="entry name" value="STEROL REGULATORY ELEMENT-BINDING PROTEIN CLEAVAGE-ACTIVATING PROTEIN"/>
    <property type="match status" value="1"/>
</dbReference>
<evidence type="ECO:0000256" key="17">
    <source>
        <dbReference type="SAM" id="Phobius"/>
    </source>
</evidence>
<protein>
    <recommendedName>
        <fullName evidence="4">Sterol regulatory element-binding protein cleavage-activating protein</fullName>
    </recommendedName>
</protein>
<dbReference type="GO" id="GO:0032934">
    <property type="term" value="F:sterol binding"/>
    <property type="evidence" value="ECO:0007669"/>
    <property type="project" value="InterPro"/>
</dbReference>
<sequence>MDTSAGPDVQADYPHTSNVVEIVVDSTYPTSPIDVYYLMFDSEWFETFLKENQKVWDLELEEWSPRKEDPSLQIRNYHYTKPMTGVGPKEVQCNVTEENQHRDENDYISTRTTTYTPGVPYGGAFHVVTDTHIAWADNREGCVVNITSEVVWTGFCPFRGLVEGRAFEGQKKYAVDMDTAIRNYLTAQAMRHSGAGDSKGEVRTRMASDAVWSRSAGKAELGPLSVELENAPRARILSRATLAISSSPAGHPSGRLCVFGRGRALFELYTIGSNLPWFLPSWPSARNSTTRFFYRFGLHCAKYTIRVLIISGLVITGLVYPAIAIQFYSQPLSLFSTRLKDAWLLYRPGNINLYSHPVRDIWEGHEALRVRDDPTALAQCGGGDRVVSLERLFVRGDPFDPLTGLTLLAALNLYNHLQSGLRSRATHISCIKSKSGVCYTLTPFIPWTAEEIPSLTDVQFLTGLNVPMNLDGVPIHADSVVSGHSPGEEVVSDPQYLVFTYFFEGHDCQSNILHHAWLQAVRDASVFSEAHIYPSPSPPRLLALEHSVEGHSSRISVVSALLYLTYVLVFVHFSGSLRRMETVHSRYGLAFTGIVEIIASTMCSISVCAIVGYRITMVPWGMLPIVIVFVGAENMFNLVEQVVSTAITLPVKERIAIGLSRAGSSNTLKYRFLCSRAIRQFCVFAIVVLVAHWFLVHTMFIAVLAVDLHRLECPTTGSEILPNESQEVQERFFEATERLEREGATNSSLLLMLAVTCALYYTTYSFPNKDDFETRLSNRYLHPPNASFHPISSPNMDTPAGRIWRLLNPDEEKLLHLRIESPTFVTFTSNERTSIPDRRPSRLAFLLTPLFHVTKIIITPIVVTNFLLYLLINYLMKDADLVEAQRHREEGDGSSRKPTPPVARNVTFTQLARACAHDIALVASNDDASVIASISIENELAIWFGRDGSHINIDSTAVLARGTFRAVVTTLAVDHAGTYCAVGTDSGSVAIWSFATGVAVLQCRTRRPEVYPVKGLTFIVRPIPKGSGYSRSANRKDPHTGLTPSLVVVSGDGSIFDWTFLSSSHPVQCRDPHSNLDLSAAVMPTPTNHEAILAILHPYNSVQVLSSSPDAVRWEWKTVSAFQPGDDNDPIVYMCLERLPIGGDEILFLVSATDLGHVLLNNAGSGETIADVYDVQGTINQVRLTSTLSKRCPSCHEVRGPSLTLALSTDEVIHVYNIPYPADGTVCACPRVDLLDRPYGDRIRSRRASTVSSQAPSPARSRPRVLPPQDWVSTTKSTTKYPMYGHGVLSKRDKLRHGGSETEYVTPEQPPQKMFPVPLPAAAASISLPSPGDPQKGKRIFKIAETNCDRGSWDICGGLVVGVRRRARTAAGQLEGSPIKSRRPKTPLGRTGLPPIVLEKWELWTVDDFGAIQASPLSDLPFEKDASKPSLKRSPSQSNLFFHLPIPPSSPDLTNSVLSDRNPPIFPRIPFTRISHFFATSTTDSIVGFGNTVSLFHIPFPREPRPPRRSPSIPSLLSPPPRLSRNAL</sequence>
<keyword evidence="14" id="KW-0325">Glycoprotein</keyword>
<evidence type="ECO:0000256" key="12">
    <source>
        <dbReference type="ARBA" id="ARBA00023121"/>
    </source>
</evidence>
<keyword evidence="11" id="KW-0443">Lipid metabolism</keyword>
<evidence type="ECO:0000256" key="5">
    <source>
        <dbReference type="ARBA" id="ARBA00022574"/>
    </source>
</evidence>
<dbReference type="GO" id="GO:0032936">
    <property type="term" value="C:SREBP-SCAP complex"/>
    <property type="evidence" value="ECO:0007669"/>
    <property type="project" value="TreeGrafter"/>
</dbReference>
<evidence type="ECO:0000313" key="20">
    <source>
        <dbReference type="EMBL" id="KAF9505799.1"/>
    </source>
</evidence>
<dbReference type="GO" id="GO:0008202">
    <property type="term" value="P:steroid metabolic process"/>
    <property type="evidence" value="ECO:0007669"/>
    <property type="project" value="UniProtKB-KW"/>
</dbReference>
<feature type="region of interest" description="Disordered" evidence="16">
    <location>
        <begin position="1245"/>
        <end position="1277"/>
    </location>
</feature>
<feature type="compositionally biased region" description="Low complexity" evidence="16">
    <location>
        <begin position="1251"/>
        <end position="1260"/>
    </location>
</feature>
<evidence type="ECO:0000259" key="19">
    <source>
        <dbReference type="PROSITE" id="PS51778"/>
    </source>
</evidence>
<keyword evidence="7" id="KW-0677">Repeat</keyword>
<evidence type="ECO:0000256" key="4">
    <source>
        <dbReference type="ARBA" id="ARBA00019541"/>
    </source>
</evidence>
<feature type="transmembrane region" description="Helical" evidence="17">
    <location>
        <begin position="681"/>
        <end position="706"/>
    </location>
</feature>
<dbReference type="Pfam" id="PF16016">
    <property type="entry name" value="VASt"/>
    <property type="match status" value="1"/>
</dbReference>
<evidence type="ECO:0000256" key="8">
    <source>
        <dbReference type="ARBA" id="ARBA00022824"/>
    </source>
</evidence>
<feature type="domain" description="VASt" evidence="19">
    <location>
        <begin position="18"/>
        <end position="189"/>
    </location>
</feature>
<evidence type="ECO:0000256" key="16">
    <source>
        <dbReference type="SAM" id="MobiDB-lite"/>
    </source>
</evidence>
<dbReference type="PROSITE" id="PS51778">
    <property type="entry name" value="VAST"/>
    <property type="match status" value="1"/>
</dbReference>
<organism evidence="20 21">
    <name type="scientific">Hydnum rufescens UP504</name>
    <dbReference type="NCBI Taxonomy" id="1448309"/>
    <lineage>
        <taxon>Eukaryota</taxon>
        <taxon>Fungi</taxon>
        <taxon>Dikarya</taxon>
        <taxon>Basidiomycota</taxon>
        <taxon>Agaricomycotina</taxon>
        <taxon>Agaricomycetes</taxon>
        <taxon>Cantharellales</taxon>
        <taxon>Hydnaceae</taxon>
        <taxon>Hydnum</taxon>
    </lineage>
</organism>
<feature type="transmembrane region" description="Helical" evidence="17">
    <location>
        <begin position="619"/>
        <end position="639"/>
    </location>
</feature>
<evidence type="ECO:0000259" key="18">
    <source>
        <dbReference type="PROSITE" id="PS50156"/>
    </source>
</evidence>
<keyword evidence="21" id="KW-1185">Reference proteome</keyword>
<evidence type="ECO:0000256" key="11">
    <source>
        <dbReference type="ARBA" id="ARBA00023098"/>
    </source>
</evidence>
<evidence type="ECO:0000256" key="10">
    <source>
        <dbReference type="ARBA" id="ARBA00023034"/>
    </source>
</evidence>
<dbReference type="OrthoDB" id="6510177at2759"/>
<dbReference type="InterPro" id="IPR000731">
    <property type="entry name" value="SSD"/>
</dbReference>
<keyword evidence="9 17" id="KW-1133">Transmembrane helix</keyword>
<dbReference type="GO" id="GO:0005789">
    <property type="term" value="C:endoplasmic reticulum membrane"/>
    <property type="evidence" value="ECO:0007669"/>
    <property type="project" value="UniProtKB-SubCell"/>
</dbReference>
<dbReference type="InterPro" id="IPR053958">
    <property type="entry name" value="HMGCR/SNAP/NPC1-like_SSD"/>
</dbReference>
<dbReference type="GO" id="GO:0045540">
    <property type="term" value="P:regulation of cholesterol biosynthetic process"/>
    <property type="evidence" value="ECO:0007669"/>
    <property type="project" value="TreeGrafter"/>
</dbReference>
<feature type="transmembrane region" description="Helical" evidence="17">
    <location>
        <begin position="587"/>
        <end position="613"/>
    </location>
</feature>
<evidence type="ECO:0000256" key="14">
    <source>
        <dbReference type="ARBA" id="ARBA00023180"/>
    </source>
</evidence>
<evidence type="ECO:0000256" key="6">
    <source>
        <dbReference type="ARBA" id="ARBA00022692"/>
    </source>
</evidence>
<evidence type="ECO:0000256" key="13">
    <source>
        <dbReference type="ARBA" id="ARBA00023136"/>
    </source>
</evidence>
<evidence type="ECO:0000256" key="15">
    <source>
        <dbReference type="ARBA" id="ARBA00023221"/>
    </source>
</evidence>
<evidence type="ECO:0000256" key="1">
    <source>
        <dbReference type="ARBA" id="ARBA00004477"/>
    </source>
</evidence>
<keyword evidence="8" id="KW-0256">Endoplasmic reticulum</keyword>
<reference evidence="20" key="1">
    <citation type="journal article" date="2020" name="Nat. Commun.">
        <title>Large-scale genome sequencing of mycorrhizal fungi provides insights into the early evolution of symbiotic traits.</title>
        <authorList>
            <person name="Miyauchi S."/>
            <person name="Kiss E."/>
            <person name="Kuo A."/>
            <person name="Drula E."/>
            <person name="Kohler A."/>
            <person name="Sanchez-Garcia M."/>
            <person name="Morin E."/>
            <person name="Andreopoulos B."/>
            <person name="Barry K.W."/>
            <person name="Bonito G."/>
            <person name="Buee M."/>
            <person name="Carver A."/>
            <person name="Chen C."/>
            <person name="Cichocki N."/>
            <person name="Clum A."/>
            <person name="Culley D."/>
            <person name="Crous P.W."/>
            <person name="Fauchery L."/>
            <person name="Girlanda M."/>
            <person name="Hayes R.D."/>
            <person name="Keri Z."/>
            <person name="LaButti K."/>
            <person name="Lipzen A."/>
            <person name="Lombard V."/>
            <person name="Magnuson J."/>
            <person name="Maillard F."/>
            <person name="Murat C."/>
            <person name="Nolan M."/>
            <person name="Ohm R.A."/>
            <person name="Pangilinan J."/>
            <person name="Pereira M.F."/>
            <person name="Perotto S."/>
            <person name="Peter M."/>
            <person name="Pfister S."/>
            <person name="Riley R."/>
            <person name="Sitrit Y."/>
            <person name="Stielow J.B."/>
            <person name="Szollosi G."/>
            <person name="Zifcakova L."/>
            <person name="Stursova M."/>
            <person name="Spatafora J.W."/>
            <person name="Tedersoo L."/>
            <person name="Vaario L.M."/>
            <person name="Yamada A."/>
            <person name="Yan M."/>
            <person name="Wang P."/>
            <person name="Xu J."/>
            <person name="Bruns T."/>
            <person name="Baldrian P."/>
            <person name="Vilgalys R."/>
            <person name="Dunand C."/>
            <person name="Henrissat B."/>
            <person name="Grigoriev I.V."/>
            <person name="Hibbett D."/>
            <person name="Nagy L.G."/>
            <person name="Martin F.M."/>
        </authorList>
    </citation>
    <scope>NUCLEOTIDE SEQUENCE</scope>
    <source>
        <strain evidence="20">UP504</strain>
    </source>
</reference>
<comment type="similarity">
    <text evidence="3">Belongs to the WD repeat SCAP family.</text>
</comment>
<dbReference type="InterPro" id="IPR036322">
    <property type="entry name" value="WD40_repeat_dom_sf"/>
</dbReference>
<feature type="domain" description="SSD" evidence="18">
    <location>
        <begin position="558"/>
        <end position="706"/>
    </location>
</feature>
<dbReference type="GO" id="GO:0000139">
    <property type="term" value="C:Golgi membrane"/>
    <property type="evidence" value="ECO:0007669"/>
    <property type="project" value="UniProtKB-SubCell"/>
</dbReference>
<keyword evidence="10" id="KW-0333">Golgi apparatus</keyword>
<evidence type="ECO:0000256" key="3">
    <source>
        <dbReference type="ARBA" id="ARBA00007410"/>
    </source>
</evidence>
<keyword evidence="13 17" id="KW-0472">Membrane</keyword>
<dbReference type="Proteomes" id="UP000886523">
    <property type="component" value="Unassembled WGS sequence"/>
</dbReference>
<keyword evidence="15" id="KW-0753">Steroid metabolism</keyword>
<gene>
    <name evidence="20" type="ORF">BS47DRAFT_1367785</name>
</gene>
<dbReference type="PROSITE" id="PS50156">
    <property type="entry name" value="SSD"/>
    <property type="match status" value="1"/>
</dbReference>
<comment type="subcellular location">
    <subcellularLocation>
        <location evidence="1">Endoplasmic reticulum membrane</location>
        <topology evidence="1">Multi-pass membrane protein</topology>
    </subcellularLocation>
    <subcellularLocation>
        <location evidence="2">Golgi apparatus membrane</location>
        <topology evidence="2">Multi-pass membrane protein</topology>
    </subcellularLocation>
</comment>
<proteinExistence type="inferred from homology"/>
<keyword evidence="12" id="KW-0446">Lipid-binding</keyword>